<organism evidence="2 3">
    <name type="scientific">Streptomyces bugieae</name>
    <dbReference type="NCBI Taxonomy" id="3098223"/>
    <lineage>
        <taxon>Bacteria</taxon>
        <taxon>Bacillati</taxon>
        <taxon>Actinomycetota</taxon>
        <taxon>Actinomycetes</taxon>
        <taxon>Kitasatosporales</taxon>
        <taxon>Streptomycetaceae</taxon>
        <taxon>Streptomyces</taxon>
    </lineage>
</organism>
<accession>A0ABU7NIT4</accession>
<keyword evidence="3" id="KW-1185">Reference proteome</keyword>
<reference evidence="2 3" key="1">
    <citation type="submission" date="2023-12" db="EMBL/GenBank/DDBJ databases">
        <title>30 novel species of actinomycetes from the DSMZ collection.</title>
        <authorList>
            <person name="Nouioui I."/>
        </authorList>
    </citation>
    <scope>NUCLEOTIDE SEQUENCE [LARGE SCALE GENOMIC DNA]</scope>
    <source>
        <strain evidence="2 3">DSM 41528</strain>
    </source>
</reference>
<evidence type="ECO:0000313" key="2">
    <source>
        <dbReference type="EMBL" id="MEE4418756.1"/>
    </source>
</evidence>
<protein>
    <submittedName>
        <fullName evidence="2">DUF6300 family protein</fullName>
    </submittedName>
</protein>
<gene>
    <name evidence="2" type="ORF">V2J85_05255</name>
</gene>
<feature type="region of interest" description="Disordered" evidence="1">
    <location>
        <begin position="1"/>
        <end position="22"/>
    </location>
</feature>
<dbReference type="RefSeq" id="WP_330820767.1">
    <property type="nucleotide sequence ID" value="NZ_JAZBJP010000002.1"/>
</dbReference>
<dbReference type="Pfam" id="PF19817">
    <property type="entry name" value="DUF6300"/>
    <property type="match status" value="1"/>
</dbReference>
<dbReference type="Proteomes" id="UP001307760">
    <property type="component" value="Unassembled WGS sequence"/>
</dbReference>
<name>A0ABU7NIT4_9ACTN</name>
<proteinExistence type="predicted"/>
<dbReference type="EMBL" id="JAZBJP010000002">
    <property type="protein sequence ID" value="MEE4418756.1"/>
    <property type="molecule type" value="Genomic_DNA"/>
</dbReference>
<evidence type="ECO:0000256" key="1">
    <source>
        <dbReference type="SAM" id="MobiDB-lite"/>
    </source>
</evidence>
<sequence>MTAEKAEDRPARPGAEDASACPRCGQPGLMTARYPHAWHGQAGKRIRGFKEVILCAGCEGGEAAGALLALVDVHGQVCPEDTAAFLRLALDWVETARRQELDVAALAREEQRWHSGEL</sequence>
<dbReference type="InterPro" id="IPR046267">
    <property type="entry name" value="DUF6300"/>
</dbReference>
<evidence type="ECO:0000313" key="3">
    <source>
        <dbReference type="Proteomes" id="UP001307760"/>
    </source>
</evidence>
<comment type="caution">
    <text evidence="2">The sequence shown here is derived from an EMBL/GenBank/DDBJ whole genome shotgun (WGS) entry which is preliminary data.</text>
</comment>
<feature type="compositionally biased region" description="Basic and acidic residues" evidence="1">
    <location>
        <begin position="1"/>
        <end position="15"/>
    </location>
</feature>